<evidence type="ECO:0000256" key="1">
    <source>
        <dbReference type="SAM" id="MobiDB-lite"/>
    </source>
</evidence>
<gene>
    <name evidence="2" type="ORF">Sradi_2110700</name>
</gene>
<protein>
    <submittedName>
        <fullName evidence="2">Uncharacterized protein</fullName>
    </submittedName>
</protein>
<sequence length="71" mass="7469">MKKVGGGRRAAADGRGDATGPRGCDRARRGRRDWEVAAVTGRRGQSRGWSGRGLGGAAETRAVARDSLIFT</sequence>
<dbReference type="AlphaFoldDB" id="A0AAW2TJ48"/>
<reference evidence="2" key="1">
    <citation type="submission" date="2020-06" db="EMBL/GenBank/DDBJ databases">
        <authorList>
            <person name="Li T."/>
            <person name="Hu X."/>
            <person name="Zhang T."/>
            <person name="Song X."/>
            <person name="Zhang H."/>
            <person name="Dai N."/>
            <person name="Sheng W."/>
            <person name="Hou X."/>
            <person name="Wei L."/>
        </authorList>
    </citation>
    <scope>NUCLEOTIDE SEQUENCE</scope>
    <source>
        <strain evidence="2">G02</strain>
        <tissue evidence="2">Leaf</tissue>
    </source>
</reference>
<comment type="caution">
    <text evidence="2">The sequence shown here is derived from an EMBL/GenBank/DDBJ whole genome shotgun (WGS) entry which is preliminary data.</text>
</comment>
<reference evidence="2" key="2">
    <citation type="journal article" date="2024" name="Plant">
        <title>Genomic evolution and insights into agronomic trait innovations of Sesamum species.</title>
        <authorList>
            <person name="Miao H."/>
            <person name="Wang L."/>
            <person name="Qu L."/>
            <person name="Liu H."/>
            <person name="Sun Y."/>
            <person name="Le M."/>
            <person name="Wang Q."/>
            <person name="Wei S."/>
            <person name="Zheng Y."/>
            <person name="Lin W."/>
            <person name="Duan Y."/>
            <person name="Cao H."/>
            <person name="Xiong S."/>
            <person name="Wang X."/>
            <person name="Wei L."/>
            <person name="Li C."/>
            <person name="Ma Q."/>
            <person name="Ju M."/>
            <person name="Zhao R."/>
            <person name="Li G."/>
            <person name="Mu C."/>
            <person name="Tian Q."/>
            <person name="Mei H."/>
            <person name="Zhang T."/>
            <person name="Gao T."/>
            <person name="Zhang H."/>
        </authorList>
    </citation>
    <scope>NUCLEOTIDE SEQUENCE</scope>
    <source>
        <strain evidence="2">G02</strain>
    </source>
</reference>
<organism evidence="2">
    <name type="scientific">Sesamum radiatum</name>
    <name type="common">Black benniseed</name>
    <dbReference type="NCBI Taxonomy" id="300843"/>
    <lineage>
        <taxon>Eukaryota</taxon>
        <taxon>Viridiplantae</taxon>
        <taxon>Streptophyta</taxon>
        <taxon>Embryophyta</taxon>
        <taxon>Tracheophyta</taxon>
        <taxon>Spermatophyta</taxon>
        <taxon>Magnoliopsida</taxon>
        <taxon>eudicotyledons</taxon>
        <taxon>Gunneridae</taxon>
        <taxon>Pentapetalae</taxon>
        <taxon>asterids</taxon>
        <taxon>lamiids</taxon>
        <taxon>Lamiales</taxon>
        <taxon>Pedaliaceae</taxon>
        <taxon>Sesamum</taxon>
    </lineage>
</organism>
<name>A0AAW2TJ48_SESRA</name>
<dbReference type="EMBL" id="JACGWJ010000008">
    <property type="protein sequence ID" value="KAL0404699.1"/>
    <property type="molecule type" value="Genomic_DNA"/>
</dbReference>
<feature type="region of interest" description="Disordered" evidence="1">
    <location>
        <begin position="1"/>
        <end position="31"/>
    </location>
</feature>
<evidence type="ECO:0000313" key="2">
    <source>
        <dbReference type="EMBL" id="KAL0404699.1"/>
    </source>
</evidence>
<proteinExistence type="predicted"/>
<accession>A0AAW2TJ48</accession>